<dbReference type="SUPFAM" id="SSF57424">
    <property type="entry name" value="LDL receptor-like module"/>
    <property type="match status" value="1"/>
</dbReference>
<dbReference type="EMBL" id="CAJOBC010002872">
    <property type="protein sequence ID" value="CAF3755811.1"/>
    <property type="molecule type" value="Genomic_DNA"/>
</dbReference>
<dbReference type="Proteomes" id="UP000663829">
    <property type="component" value="Unassembled WGS sequence"/>
</dbReference>
<gene>
    <name evidence="4" type="ORF">GPM918_LOCUS12871</name>
    <name evidence="5" type="ORF">SRO942_LOCUS12871</name>
</gene>
<dbReference type="InterPro" id="IPR002172">
    <property type="entry name" value="LDrepeatLR_classA_rpt"/>
</dbReference>
<feature type="region of interest" description="Disordered" evidence="3">
    <location>
        <begin position="1"/>
        <end position="64"/>
    </location>
</feature>
<dbReference type="PROSITE" id="PS50068">
    <property type="entry name" value="LDLRA_2"/>
    <property type="match status" value="1"/>
</dbReference>
<comment type="caution">
    <text evidence="4">The sequence shown here is derived from an EMBL/GenBank/DDBJ whole genome shotgun (WGS) entry which is preliminary data.</text>
</comment>
<feature type="compositionally biased region" description="Pro residues" evidence="3">
    <location>
        <begin position="36"/>
        <end position="45"/>
    </location>
</feature>
<keyword evidence="6" id="KW-1185">Reference proteome</keyword>
<dbReference type="AlphaFoldDB" id="A0A814FIS0"/>
<sequence>MKRSTRSLAQHQPPLSPPHLEPWSPSQQALSLHPSSPRPISPQPTPNVLTAPSRASSHSSNYWQNRRAHIRRKKQRYLYSVTDILHQNYALLAVDRHLRERHIRFTHVKDKTENEHHGIFQCEDNSDETLYAMYRVNQYLRDDELLLPSKFTSYVDFHEYCNGFTHEYYFLKNETDKTDCNELCLTDYTLCDGVWNCLDGRDELDCPNRIVESSIKSDIAGCEINEHYCFKLNLKGILDLTCVPNE</sequence>
<dbReference type="OrthoDB" id="9988974at2759"/>
<proteinExistence type="predicted"/>
<reference evidence="4" key="1">
    <citation type="submission" date="2021-02" db="EMBL/GenBank/DDBJ databases">
        <authorList>
            <person name="Nowell W R."/>
        </authorList>
    </citation>
    <scope>NUCLEOTIDE SEQUENCE</scope>
</reference>
<evidence type="ECO:0000313" key="4">
    <source>
        <dbReference type="EMBL" id="CAF0983407.1"/>
    </source>
</evidence>
<dbReference type="EMBL" id="CAJNOQ010002872">
    <property type="protein sequence ID" value="CAF0983407.1"/>
    <property type="molecule type" value="Genomic_DNA"/>
</dbReference>
<evidence type="ECO:0000313" key="5">
    <source>
        <dbReference type="EMBL" id="CAF3755811.1"/>
    </source>
</evidence>
<feature type="disulfide bond" evidence="2">
    <location>
        <begin position="191"/>
        <end position="206"/>
    </location>
</feature>
<protein>
    <submittedName>
        <fullName evidence="4">Uncharacterized protein</fullName>
    </submittedName>
</protein>
<feature type="compositionally biased region" description="Polar residues" evidence="3">
    <location>
        <begin position="1"/>
        <end position="10"/>
    </location>
</feature>
<feature type="compositionally biased region" description="Polar residues" evidence="3">
    <location>
        <begin position="46"/>
        <end position="64"/>
    </location>
</feature>
<feature type="compositionally biased region" description="Polar residues" evidence="3">
    <location>
        <begin position="24"/>
        <end position="34"/>
    </location>
</feature>
<dbReference type="Proteomes" id="UP000681722">
    <property type="component" value="Unassembled WGS sequence"/>
</dbReference>
<name>A0A814FIS0_9BILA</name>
<evidence type="ECO:0000256" key="2">
    <source>
        <dbReference type="PROSITE-ProRule" id="PRU00124"/>
    </source>
</evidence>
<keyword evidence="1 2" id="KW-1015">Disulfide bond</keyword>
<dbReference type="InterPro" id="IPR036055">
    <property type="entry name" value="LDL_receptor-like_sf"/>
</dbReference>
<organism evidence="4 6">
    <name type="scientific">Didymodactylos carnosus</name>
    <dbReference type="NCBI Taxonomy" id="1234261"/>
    <lineage>
        <taxon>Eukaryota</taxon>
        <taxon>Metazoa</taxon>
        <taxon>Spiralia</taxon>
        <taxon>Gnathifera</taxon>
        <taxon>Rotifera</taxon>
        <taxon>Eurotatoria</taxon>
        <taxon>Bdelloidea</taxon>
        <taxon>Philodinida</taxon>
        <taxon>Philodinidae</taxon>
        <taxon>Didymodactylos</taxon>
    </lineage>
</organism>
<accession>A0A814FIS0</accession>
<evidence type="ECO:0000313" key="6">
    <source>
        <dbReference type="Proteomes" id="UP000663829"/>
    </source>
</evidence>
<evidence type="ECO:0000256" key="3">
    <source>
        <dbReference type="SAM" id="MobiDB-lite"/>
    </source>
</evidence>
<comment type="caution">
    <text evidence="2">Lacks conserved residue(s) required for the propagation of feature annotation.</text>
</comment>
<evidence type="ECO:0000256" key="1">
    <source>
        <dbReference type="ARBA" id="ARBA00023157"/>
    </source>
</evidence>